<dbReference type="Pfam" id="PF08281">
    <property type="entry name" value="Sigma70_r4_2"/>
    <property type="match status" value="1"/>
</dbReference>
<keyword evidence="5 6" id="KW-0804">Transcription</keyword>
<evidence type="ECO:0000256" key="4">
    <source>
        <dbReference type="ARBA" id="ARBA00023125"/>
    </source>
</evidence>
<keyword evidence="3 6" id="KW-0731">Sigma factor</keyword>
<dbReference type="NCBIfam" id="TIGR02937">
    <property type="entry name" value="sigma70-ECF"/>
    <property type="match status" value="1"/>
</dbReference>
<sequence>MTDNPAATEPPNAGEQAREPSAPSRDAKSDLARSVTDLIPALRAFARSMTRDVTEADDLVQETLVRALANIHQFAPGTNLKAWLFTILRNTHISLSKRRSRERNMMSETAPEDVGAAASQAWLPATSALRSAVEQLPEEQREALILIGALGLSYEECAEVCGCPIGTVKSRLNRARARLATLLDATTADEI</sequence>
<dbReference type="PANTHER" id="PTHR43133:SF25">
    <property type="entry name" value="RNA POLYMERASE SIGMA FACTOR RFAY-RELATED"/>
    <property type="match status" value="1"/>
</dbReference>
<organism evidence="10 11">
    <name type="scientific">Hansschlegelia beijingensis</name>
    <dbReference type="NCBI Taxonomy" id="1133344"/>
    <lineage>
        <taxon>Bacteria</taxon>
        <taxon>Pseudomonadati</taxon>
        <taxon>Pseudomonadota</taxon>
        <taxon>Alphaproteobacteria</taxon>
        <taxon>Hyphomicrobiales</taxon>
        <taxon>Methylopilaceae</taxon>
        <taxon>Hansschlegelia</taxon>
    </lineage>
</organism>
<feature type="domain" description="RNA polymerase sigma-70 region 2" evidence="8">
    <location>
        <begin position="37"/>
        <end position="101"/>
    </location>
</feature>
<dbReference type="Gene3D" id="1.10.1740.10">
    <property type="match status" value="1"/>
</dbReference>
<dbReference type="GO" id="GO:0016987">
    <property type="term" value="F:sigma factor activity"/>
    <property type="evidence" value="ECO:0007669"/>
    <property type="project" value="UniProtKB-KW"/>
</dbReference>
<dbReference type="RefSeq" id="WP_343066255.1">
    <property type="nucleotide sequence ID" value="NZ_JACIDR010000004.1"/>
</dbReference>
<dbReference type="EMBL" id="JACIDR010000004">
    <property type="protein sequence ID" value="MBB3974012.1"/>
    <property type="molecule type" value="Genomic_DNA"/>
</dbReference>
<keyword evidence="4 6" id="KW-0238">DNA-binding</keyword>
<protein>
    <recommendedName>
        <fullName evidence="6">RNA polymerase sigma factor</fullName>
    </recommendedName>
</protein>
<dbReference type="GO" id="GO:0006352">
    <property type="term" value="P:DNA-templated transcription initiation"/>
    <property type="evidence" value="ECO:0007669"/>
    <property type="project" value="InterPro"/>
</dbReference>
<gene>
    <name evidence="10" type="ORF">GGR24_002689</name>
</gene>
<dbReference type="InterPro" id="IPR000838">
    <property type="entry name" value="RNA_pol_sigma70_ECF_CS"/>
</dbReference>
<dbReference type="InterPro" id="IPR014284">
    <property type="entry name" value="RNA_pol_sigma-70_dom"/>
</dbReference>
<evidence type="ECO:0000256" key="5">
    <source>
        <dbReference type="ARBA" id="ARBA00023163"/>
    </source>
</evidence>
<dbReference type="InterPro" id="IPR036388">
    <property type="entry name" value="WH-like_DNA-bd_sf"/>
</dbReference>
<evidence type="ECO:0000256" key="3">
    <source>
        <dbReference type="ARBA" id="ARBA00023082"/>
    </source>
</evidence>
<dbReference type="InterPro" id="IPR013249">
    <property type="entry name" value="RNA_pol_sigma70_r4_t2"/>
</dbReference>
<dbReference type="GO" id="GO:0003677">
    <property type="term" value="F:DNA binding"/>
    <property type="evidence" value="ECO:0007669"/>
    <property type="project" value="UniProtKB-KW"/>
</dbReference>
<evidence type="ECO:0000259" key="8">
    <source>
        <dbReference type="Pfam" id="PF04542"/>
    </source>
</evidence>
<name>A0A7W6GGG7_9HYPH</name>
<dbReference type="Gene3D" id="1.10.10.10">
    <property type="entry name" value="Winged helix-like DNA-binding domain superfamily/Winged helix DNA-binding domain"/>
    <property type="match status" value="1"/>
</dbReference>
<dbReference type="PANTHER" id="PTHR43133">
    <property type="entry name" value="RNA POLYMERASE ECF-TYPE SIGMA FACTO"/>
    <property type="match status" value="1"/>
</dbReference>
<feature type="region of interest" description="Disordered" evidence="7">
    <location>
        <begin position="1"/>
        <end position="31"/>
    </location>
</feature>
<keyword evidence="11" id="KW-1185">Reference proteome</keyword>
<dbReference type="InterPro" id="IPR007627">
    <property type="entry name" value="RNA_pol_sigma70_r2"/>
</dbReference>
<dbReference type="InterPro" id="IPR013325">
    <property type="entry name" value="RNA_pol_sigma_r2"/>
</dbReference>
<dbReference type="AlphaFoldDB" id="A0A7W6GGG7"/>
<reference evidence="10 11" key="1">
    <citation type="submission" date="2020-08" db="EMBL/GenBank/DDBJ databases">
        <title>Genomic Encyclopedia of Type Strains, Phase IV (KMG-IV): sequencing the most valuable type-strain genomes for metagenomic binning, comparative biology and taxonomic classification.</title>
        <authorList>
            <person name="Goeker M."/>
        </authorList>
    </citation>
    <scope>NUCLEOTIDE SEQUENCE [LARGE SCALE GENOMIC DNA]</scope>
    <source>
        <strain evidence="10 11">DSM 25481</strain>
    </source>
</reference>
<dbReference type="PROSITE" id="PS01063">
    <property type="entry name" value="SIGMA70_ECF"/>
    <property type="match status" value="1"/>
</dbReference>
<dbReference type="InterPro" id="IPR013324">
    <property type="entry name" value="RNA_pol_sigma_r3/r4-like"/>
</dbReference>
<evidence type="ECO:0000313" key="10">
    <source>
        <dbReference type="EMBL" id="MBB3974012.1"/>
    </source>
</evidence>
<proteinExistence type="inferred from homology"/>
<accession>A0A7W6GGG7</accession>
<evidence type="ECO:0000259" key="9">
    <source>
        <dbReference type="Pfam" id="PF08281"/>
    </source>
</evidence>
<evidence type="ECO:0000313" key="11">
    <source>
        <dbReference type="Proteomes" id="UP000528964"/>
    </source>
</evidence>
<keyword evidence="2 6" id="KW-0805">Transcription regulation</keyword>
<dbReference type="Pfam" id="PF04542">
    <property type="entry name" value="Sigma70_r2"/>
    <property type="match status" value="1"/>
</dbReference>
<comment type="similarity">
    <text evidence="1 6">Belongs to the sigma-70 factor family. ECF subfamily.</text>
</comment>
<dbReference type="CDD" id="cd06171">
    <property type="entry name" value="Sigma70_r4"/>
    <property type="match status" value="1"/>
</dbReference>
<dbReference type="InterPro" id="IPR039425">
    <property type="entry name" value="RNA_pol_sigma-70-like"/>
</dbReference>
<dbReference type="SUPFAM" id="SSF88946">
    <property type="entry name" value="Sigma2 domain of RNA polymerase sigma factors"/>
    <property type="match status" value="1"/>
</dbReference>
<feature type="domain" description="RNA polymerase sigma factor 70 region 4 type 2" evidence="9">
    <location>
        <begin position="128"/>
        <end position="179"/>
    </location>
</feature>
<dbReference type="SUPFAM" id="SSF88659">
    <property type="entry name" value="Sigma3 and sigma4 domains of RNA polymerase sigma factors"/>
    <property type="match status" value="1"/>
</dbReference>
<evidence type="ECO:0000256" key="1">
    <source>
        <dbReference type="ARBA" id="ARBA00010641"/>
    </source>
</evidence>
<dbReference type="Proteomes" id="UP000528964">
    <property type="component" value="Unassembled WGS sequence"/>
</dbReference>
<comment type="caution">
    <text evidence="10">The sequence shown here is derived from an EMBL/GenBank/DDBJ whole genome shotgun (WGS) entry which is preliminary data.</text>
</comment>
<evidence type="ECO:0000256" key="2">
    <source>
        <dbReference type="ARBA" id="ARBA00023015"/>
    </source>
</evidence>
<evidence type="ECO:0000256" key="7">
    <source>
        <dbReference type="SAM" id="MobiDB-lite"/>
    </source>
</evidence>
<evidence type="ECO:0000256" key="6">
    <source>
        <dbReference type="RuleBase" id="RU000716"/>
    </source>
</evidence>